<reference evidence="2 3" key="1">
    <citation type="submission" date="2024-03" db="EMBL/GenBank/DDBJ databases">
        <authorList>
            <person name="Brejova B."/>
        </authorList>
    </citation>
    <scope>NUCLEOTIDE SEQUENCE [LARGE SCALE GENOMIC DNA]</scope>
    <source>
        <strain evidence="2 3">CBS 14171</strain>
    </source>
</reference>
<feature type="compositionally biased region" description="Polar residues" evidence="1">
    <location>
        <begin position="47"/>
        <end position="62"/>
    </location>
</feature>
<sequence length="571" mass="62463">MSIVQPPRINPTRPMSIYATPPLDPPSDSPDSAEDTNGEDSDDHRSIQISNLSFTPPSSIGSHSAEKPTVLTPRTEHKFFSYFQQSAASTPRTLADSTFESPSKPMLESPAKLGKSFQSHPGAKNSAPPSPVSQKTSSFSSKLFKKISIRLTRGAADSPPSATINNVNTNINISTSTTSTRRTKSTKSTKNYVLTRENSMKTSGKKNSEQSPSSGSSGSPRSPRSPLYSGFTSSPRSEYPSPTIPSINDYNQSQATIETSFSGYSLEPVPESRSSEYEEASSLYDTTMETLGSFGISTIGLIPPIKRSSASVSAASPPPHQRPQSELFRSSPSLRSNALHSSSYPKRSNSSKSTSRHSPRRNDSVEALSVPSNIKREASTKTTSSRPSSRRHASPSKRGATNDPTPLSASSFSSSSSSLLRQQQQQQQNGGGRGESILKLNIYIDDNNNNNCANMKFNAAGEPRIDPYDDNFIALRLRKDKLRNINELINVIIFKIMNKRKNVRLNDIKLSIFFKDPNLKPIVLKKRIDEHASRASLVSVGAAGKEVDLNNDDLLLDYVQLKHKLYIRAQF</sequence>
<feature type="compositionally biased region" description="Acidic residues" evidence="1">
    <location>
        <begin position="31"/>
        <end position="41"/>
    </location>
</feature>
<protein>
    <submittedName>
        <fullName evidence="2">Uncharacterized protein</fullName>
    </submittedName>
</protein>
<feature type="compositionally biased region" description="Low complexity" evidence="1">
    <location>
        <begin position="407"/>
        <end position="428"/>
    </location>
</feature>
<accession>A0ABP0ZHR7</accession>
<feature type="compositionally biased region" description="Polar residues" evidence="1">
    <location>
        <begin position="244"/>
        <end position="253"/>
    </location>
</feature>
<keyword evidence="3" id="KW-1185">Reference proteome</keyword>
<gene>
    <name evidence="2" type="ORF">LODBEIA_P05850</name>
</gene>
<feature type="region of interest" description="Disordered" evidence="1">
    <location>
        <begin position="1"/>
        <end position="72"/>
    </location>
</feature>
<feature type="compositionally biased region" description="Polar residues" evidence="1">
    <location>
        <begin position="322"/>
        <end position="339"/>
    </location>
</feature>
<feature type="compositionally biased region" description="Low complexity" evidence="1">
    <location>
        <begin position="211"/>
        <end position="226"/>
    </location>
</feature>
<evidence type="ECO:0000313" key="3">
    <source>
        <dbReference type="Proteomes" id="UP001497383"/>
    </source>
</evidence>
<dbReference type="EMBL" id="OZ022405">
    <property type="protein sequence ID" value="CAK9436007.1"/>
    <property type="molecule type" value="Genomic_DNA"/>
</dbReference>
<dbReference type="GeneID" id="92205781"/>
<evidence type="ECO:0000313" key="2">
    <source>
        <dbReference type="EMBL" id="CAK9436007.1"/>
    </source>
</evidence>
<dbReference type="Proteomes" id="UP001497383">
    <property type="component" value="Chromosome 1"/>
</dbReference>
<feature type="compositionally biased region" description="Low complexity" evidence="1">
    <location>
        <begin position="340"/>
        <end position="353"/>
    </location>
</feature>
<feature type="region of interest" description="Disordered" evidence="1">
    <location>
        <begin position="87"/>
        <end position="139"/>
    </location>
</feature>
<dbReference type="RefSeq" id="XP_066827523.1">
    <property type="nucleotide sequence ID" value="XM_066976227.1"/>
</dbReference>
<proteinExistence type="predicted"/>
<feature type="region of interest" description="Disordered" evidence="1">
    <location>
        <begin position="259"/>
        <end position="278"/>
    </location>
</feature>
<feature type="region of interest" description="Disordered" evidence="1">
    <location>
        <begin position="309"/>
        <end position="434"/>
    </location>
</feature>
<name>A0ABP0ZHR7_9ASCO</name>
<organism evidence="2 3">
    <name type="scientific">Lodderomyces beijingensis</name>
    <dbReference type="NCBI Taxonomy" id="1775926"/>
    <lineage>
        <taxon>Eukaryota</taxon>
        <taxon>Fungi</taxon>
        <taxon>Dikarya</taxon>
        <taxon>Ascomycota</taxon>
        <taxon>Saccharomycotina</taxon>
        <taxon>Pichiomycetes</taxon>
        <taxon>Debaryomycetaceae</taxon>
        <taxon>Candida/Lodderomyces clade</taxon>
        <taxon>Lodderomyces</taxon>
    </lineage>
</organism>
<feature type="region of interest" description="Disordered" evidence="1">
    <location>
        <begin position="173"/>
        <end position="253"/>
    </location>
</feature>
<evidence type="ECO:0000256" key="1">
    <source>
        <dbReference type="SAM" id="MobiDB-lite"/>
    </source>
</evidence>
<feature type="compositionally biased region" description="Polar residues" evidence="1">
    <location>
        <begin position="87"/>
        <end position="101"/>
    </location>
</feature>